<sequence>MSAGLLLAGLVLLVVGAEGVVRGGSDLASRLGVPPLVVGLTVVSLGTSLPELAIGLSAVRDGAGELAVGNIVGTNLVNTLLVLGLAALLAPIRFEARTLRHDLPAGALAAVLLFVLARDGALSAADGLWLTAFGAVYLASILLSTRGARAAAPKSHRDVRAPVTVVVLLAGLAAIVLGAELLVDGAVDIAQRLGVSDAVIGLTVVAFGTSAPELVTAVVSAVRGERALAIGNLMGSNVFNVALVLGPTVLAAPTAVPVPDDVLAGDLLLMVGATLACVPVFWTRRGLSRIEGALFVGAYLVYLATLLATRA</sequence>
<name>A0A7W4Z4D8_9ACTN</name>
<feature type="domain" description="Sodium/calcium exchanger membrane region" evidence="6">
    <location>
        <begin position="2"/>
        <end position="139"/>
    </location>
</feature>
<keyword evidence="2 5" id="KW-0812">Transmembrane</keyword>
<dbReference type="GO" id="GO:0005886">
    <property type="term" value="C:plasma membrane"/>
    <property type="evidence" value="ECO:0007669"/>
    <property type="project" value="TreeGrafter"/>
</dbReference>
<feature type="transmembrane region" description="Helical" evidence="5">
    <location>
        <begin position="262"/>
        <end position="283"/>
    </location>
</feature>
<gene>
    <name evidence="7" type="ORF">FHU40_004467</name>
</gene>
<evidence type="ECO:0000256" key="5">
    <source>
        <dbReference type="SAM" id="Phobius"/>
    </source>
</evidence>
<reference evidence="7 8" key="1">
    <citation type="submission" date="2020-08" db="EMBL/GenBank/DDBJ databases">
        <title>Sequencing the genomes of 1000 actinobacteria strains.</title>
        <authorList>
            <person name="Klenk H.-P."/>
        </authorList>
    </citation>
    <scope>NUCLEOTIDE SEQUENCE [LARGE SCALE GENOMIC DNA]</scope>
    <source>
        <strain evidence="7 8">DSM 105498</strain>
    </source>
</reference>
<comment type="caution">
    <text evidence="7">The sequence shown here is derived from an EMBL/GenBank/DDBJ whole genome shotgun (WGS) entry which is preliminary data.</text>
</comment>
<organism evidence="7 8">
    <name type="scientific">Nocardioides soli</name>
    <dbReference type="NCBI Taxonomy" id="1036020"/>
    <lineage>
        <taxon>Bacteria</taxon>
        <taxon>Bacillati</taxon>
        <taxon>Actinomycetota</taxon>
        <taxon>Actinomycetes</taxon>
        <taxon>Propionibacteriales</taxon>
        <taxon>Nocardioidaceae</taxon>
        <taxon>Nocardioides</taxon>
    </lineage>
</organism>
<dbReference type="AlphaFoldDB" id="A0A7W4Z4D8"/>
<dbReference type="NCBIfam" id="TIGR00367">
    <property type="entry name" value="calcium/sodium antiporter"/>
    <property type="match status" value="1"/>
</dbReference>
<dbReference type="Proteomes" id="UP000589626">
    <property type="component" value="Unassembled WGS sequence"/>
</dbReference>
<dbReference type="InterPro" id="IPR004837">
    <property type="entry name" value="NaCa_Exmemb"/>
</dbReference>
<keyword evidence="4 5" id="KW-0472">Membrane</keyword>
<evidence type="ECO:0000313" key="7">
    <source>
        <dbReference type="EMBL" id="MBB3044630.1"/>
    </source>
</evidence>
<keyword evidence="3 5" id="KW-1133">Transmembrane helix</keyword>
<evidence type="ECO:0000256" key="1">
    <source>
        <dbReference type="ARBA" id="ARBA00004141"/>
    </source>
</evidence>
<dbReference type="Pfam" id="PF01699">
    <property type="entry name" value="Na_Ca_ex"/>
    <property type="match status" value="2"/>
</dbReference>
<dbReference type="Gene3D" id="1.20.1420.30">
    <property type="entry name" value="NCX, central ion-binding region"/>
    <property type="match status" value="1"/>
</dbReference>
<dbReference type="EMBL" id="JACHWR010000003">
    <property type="protein sequence ID" value="MBB3044630.1"/>
    <property type="molecule type" value="Genomic_DNA"/>
</dbReference>
<dbReference type="GO" id="GO:0006874">
    <property type="term" value="P:intracellular calcium ion homeostasis"/>
    <property type="evidence" value="ECO:0007669"/>
    <property type="project" value="TreeGrafter"/>
</dbReference>
<proteinExistence type="predicted"/>
<dbReference type="RefSeq" id="WP_183594538.1">
    <property type="nucleotide sequence ID" value="NZ_JACHWR010000003.1"/>
</dbReference>
<comment type="subcellular location">
    <subcellularLocation>
        <location evidence="1">Membrane</location>
        <topology evidence="1">Multi-pass membrane protein</topology>
    </subcellularLocation>
</comment>
<evidence type="ECO:0000256" key="3">
    <source>
        <dbReference type="ARBA" id="ARBA00022989"/>
    </source>
</evidence>
<feature type="transmembrane region" description="Helical" evidence="5">
    <location>
        <begin position="127"/>
        <end position="147"/>
    </location>
</feature>
<dbReference type="PANTHER" id="PTHR10846">
    <property type="entry name" value="SODIUM/POTASSIUM/CALCIUM EXCHANGER"/>
    <property type="match status" value="1"/>
</dbReference>
<feature type="domain" description="Sodium/calcium exchanger membrane region" evidence="6">
    <location>
        <begin position="165"/>
        <end position="306"/>
    </location>
</feature>
<evidence type="ECO:0000256" key="2">
    <source>
        <dbReference type="ARBA" id="ARBA00022692"/>
    </source>
</evidence>
<evidence type="ECO:0000256" key="4">
    <source>
        <dbReference type="ARBA" id="ARBA00023136"/>
    </source>
</evidence>
<feature type="transmembrane region" description="Helical" evidence="5">
    <location>
        <begin position="71"/>
        <end position="91"/>
    </location>
</feature>
<dbReference type="GO" id="GO:0008273">
    <property type="term" value="F:calcium, potassium:sodium antiporter activity"/>
    <property type="evidence" value="ECO:0007669"/>
    <property type="project" value="TreeGrafter"/>
</dbReference>
<dbReference type="PANTHER" id="PTHR10846:SF8">
    <property type="entry name" value="INNER MEMBRANE PROTEIN YRBG"/>
    <property type="match status" value="1"/>
</dbReference>
<dbReference type="InterPro" id="IPR044880">
    <property type="entry name" value="NCX_ion-bd_dom_sf"/>
</dbReference>
<evidence type="ECO:0000259" key="6">
    <source>
        <dbReference type="Pfam" id="PF01699"/>
    </source>
</evidence>
<feature type="transmembrane region" description="Helical" evidence="5">
    <location>
        <begin position="290"/>
        <end position="308"/>
    </location>
</feature>
<dbReference type="GO" id="GO:0005262">
    <property type="term" value="F:calcium channel activity"/>
    <property type="evidence" value="ECO:0007669"/>
    <property type="project" value="TreeGrafter"/>
</dbReference>
<keyword evidence="8" id="KW-1185">Reference proteome</keyword>
<dbReference type="InterPro" id="IPR004481">
    <property type="entry name" value="K/Na/Ca-exchanger"/>
</dbReference>
<protein>
    <submittedName>
        <fullName evidence="7">Cation:H+ antiporter</fullName>
    </submittedName>
</protein>
<feature type="transmembrane region" description="Helical" evidence="5">
    <location>
        <begin position="159"/>
        <end position="179"/>
    </location>
</feature>
<feature type="transmembrane region" description="Helical" evidence="5">
    <location>
        <begin position="234"/>
        <end position="256"/>
    </location>
</feature>
<feature type="transmembrane region" description="Helical" evidence="5">
    <location>
        <begin position="199"/>
        <end position="222"/>
    </location>
</feature>
<evidence type="ECO:0000313" key="8">
    <source>
        <dbReference type="Proteomes" id="UP000589626"/>
    </source>
</evidence>
<accession>A0A7W4Z4D8</accession>